<feature type="region of interest" description="Disordered" evidence="1">
    <location>
        <begin position="90"/>
        <end position="166"/>
    </location>
</feature>
<evidence type="ECO:0000313" key="4">
    <source>
        <dbReference type="Proteomes" id="UP000078200"/>
    </source>
</evidence>
<organism evidence="3 4">
    <name type="scientific">Glossina austeni</name>
    <name type="common">Savannah tsetse fly</name>
    <dbReference type="NCBI Taxonomy" id="7395"/>
    <lineage>
        <taxon>Eukaryota</taxon>
        <taxon>Metazoa</taxon>
        <taxon>Ecdysozoa</taxon>
        <taxon>Arthropoda</taxon>
        <taxon>Hexapoda</taxon>
        <taxon>Insecta</taxon>
        <taxon>Pterygota</taxon>
        <taxon>Neoptera</taxon>
        <taxon>Endopterygota</taxon>
        <taxon>Diptera</taxon>
        <taxon>Brachycera</taxon>
        <taxon>Muscomorpha</taxon>
        <taxon>Hippoboscoidea</taxon>
        <taxon>Glossinidae</taxon>
        <taxon>Glossina</taxon>
    </lineage>
</organism>
<feature type="compositionally biased region" description="Basic and acidic residues" evidence="1">
    <location>
        <begin position="924"/>
        <end position="933"/>
    </location>
</feature>
<feature type="compositionally biased region" description="Polar residues" evidence="1">
    <location>
        <begin position="231"/>
        <end position="244"/>
    </location>
</feature>
<feature type="region of interest" description="Disordered" evidence="1">
    <location>
        <begin position="24"/>
        <end position="67"/>
    </location>
</feature>
<dbReference type="GO" id="GO:0000132">
    <property type="term" value="P:establishment of mitotic spindle orientation"/>
    <property type="evidence" value="ECO:0007669"/>
    <property type="project" value="TreeGrafter"/>
</dbReference>
<reference evidence="3" key="1">
    <citation type="submission" date="2020-05" db="UniProtKB">
        <authorList>
            <consortium name="EnsemblMetazoa"/>
        </authorList>
    </citation>
    <scope>IDENTIFICATION</scope>
    <source>
        <strain evidence="3">TTRI</strain>
    </source>
</reference>
<dbReference type="EnsemblMetazoa" id="GAUT051447-RA">
    <property type="protein sequence ID" value="GAUT051447-PA"/>
    <property type="gene ID" value="GAUT051447"/>
</dbReference>
<dbReference type="Pfam" id="PF19427">
    <property type="entry name" value="Insc_C"/>
    <property type="match status" value="1"/>
</dbReference>
<dbReference type="GO" id="GO:0045179">
    <property type="term" value="C:apical cortex"/>
    <property type="evidence" value="ECO:0007669"/>
    <property type="project" value="TreeGrafter"/>
</dbReference>
<dbReference type="GO" id="GO:0008356">
    <property type="term" value="P:asymmetric cell division"/>
    <property type="evidence" value="ECO:0007669"/>
    <property type="project" value="InterPro"/>
</dbReference>
<evidence type="ECO:0000259" key="2">
    <source>
        <dbReference type="Pfam" id="PF19427"/>
    </source>
</evidence>
<evidence type="ECO:0000313" key="3">
    <source>
        <dbReference type="EnsemblMetazoa" id="GAUT051447-PA"/>
    </source>
</evidence>
<sequence>MPFQRSYSKVWWGSEHQSNADTNNAHMFVTGSNNFTDDSSNSHSSSATSSRQQQEHHGEEIYHSLDSNHYKRYTGNLSCIKEHEDEYNSSKLSWPTHNSPGSLRSQDSGFSDNDELHIMRTLSGRSSKRRSPSNRSTRSSKSQMGSPSSTRSPAETPPTIVRRAGRSEFYTPLVNVTRRISFGSPPTKIEMEDNFKEDNEDNLMGQLDDTLLVSNTPLGSPMKTTEVSNSIAHGNLTLESSPTSRVKRRRKVERHTFTPLSPTNKRQLKSTHNQQEAEESSFLNALERTSLADFSDETVCVGEQPLCSTPPPPYNNETVILGGLADDYQQHFNHESLLVLRSQAQFEGFTSTPKQEKSYSSPACTFRSPLKYTEYENSLLNGHFPSIQNWLDNLRLSYDPEVMSTLQTKSITQEAYKNFTITTHTVARLLRQLQQKALNMQTMFERVEQSITKAQPTSLPEALRGSTNLIEEVQEFTQILRRRAVFFSESRIERKRYEDHLDQIRIVAKDTLYSLENQHYINLQSLLDDVQVLKRNLLITIRQVYVKLVKILIQSIEQCGQSSDLMLRANINMIATLMNIQYDGFASLTDAFVQAQAVRTLLIVCLDHPLSSVRALALRALATVCCTPEPIAQVDSCGGIEILRDILQVMGSLKKPNEIKRGDTERREAVSLLTQITAPWHGPEHKVVGLKDSLESIVEGLTQLLVFTDCPQTMLLCAAALNNLSRMELTAHYSVMSHETISKLIEMVKKRTDHENDEGITVFLYEQIVSMLYNMSLNKKCHSHLANVGIINFITSAYQTEFHKSYNSRGESEAQKRIIKYILHTLTRLIQDSVLGMELLEQQQYMPSAIFFNTLAADVKQQLPLDNSHNSQSHDISFLTRTRQLLQLQHKENLTQKSSQQHTQHRLQRQEQRQQQQLQQVVSPKEDSTEKSKMQLARQESYV</sequence>
<dbReference type="VEuPathDB" id="VectorBase:GAUT051447"/>
<feature type="compositionally biased region" description="Basic and acidic residues" evidence="1">
    <location>
        <begin position="53"/>
        <end position="67"/>
    </location>
</feature>
<keyword evidence="4" id="KW-1185">Reference proteome</keyword>
<dbReference type="InterPro" id="IPR016024">
    <property type="entry name" value="ARM-type_fold"/>
</dbReference>
<evidence type="ECO:0000256" key="1">
    <source>
        <dbReference type="SAM" id="MobiDB-lite"/>
    </source>
</evidence>
<dbReference type="Gene3D" id="1.25.10.10">
    <property type="entry name" value="Leucine-rich Repeat Variant"/>
    <property type="match status" value="1"/>
</dbReference>
<protein>
    <recommendedName>
        <fullName evidence="2">Protein inscuteable homologue C-terminal domain-containing protein</fullName>
    </recommendedName>
</protein>
<feature type="domain" description="Protein inscuteable homologue C-terminal" evidence="2">
    <location>
        <begin position="535"/>
        <end position="835"/>
    </location>
</feature>
<feature type="region of interest" description="Disordered" evidence="1">
    <location>
        <begin position="893"/>
        <end position="943"/>
    </location>
</feature>
<dbReference type="Proteomes" id="UP000078200">
    <property type="component" value="Unassembled WGS sequence"/>
</dbReference>
<dbReference type="InterPro" id="IPR011989">
    <property type="entry name" value="ARM-like"/>
</dbReference>
<proteinExistence type="predicted"/>
<feature type="compositionally biased region" description="Low complexity" evidence="1">
    <location>
        <begin position="133"/>
        <end position="142"/>
    </location>
</feature>
<dbReference type="GO" id="GO:0008093">
    <property type="term" value="F:cytoskeletal anchor activity"/>
    <property type="evidence" value="ECO:0007669"/>
    <property type="project" value="TreeGrafter"/>
</dbReference>
<dbReference type="InterPro" id="IPR039921">
    <property type="entry name" value="Inscuteable"/>
</dbReference>
<feature type="compositionally biased region" description="Polar residues" evidence="1">
    <location>
        <begin position="258"/>
        <end position="274"/>
    </location>
</feature>
<dbReference type="STRING" id="7395.A0A1A9VY62"/>
<feature type="compositionally biased region" description="Polar residues" evidence="1">
    <location>
        <begin position="143"/>
        <end position="153"/>
    </location>
</feature>
<dbReference type="GO" id="GO:0045176">
    <property type="term" value="P:apical protein localization"/>
    <property type="evidence" value="ECO:0007669"/>
    <property type="project" value="TreeGrafter"/>
</dbReference>
<feature type="compositionally biased region" description="Low complexity" evidence="1">
    <location>
        <begin position="32"/>
        <end position="50"/>
    </location>
</feature>
<dbReference type="InterPro" id="IPR045789">
    <property type="entry name" value="Insc_C"/>
</dbReference>
<dbReference type="PANTHER" id="PTHR21386:SF0">
    <property type="entry name" value="PROTEIN INSCUTEABLE HOMOLOG"/>
    <property type="match status" value="1"/>
</dbReference>
<name>A0A1A9VY62_GLOAU</name>
<feature type="region of interest" description="Disordered" evidence="1">
    <location>
        <begin position="231"/>
        <end position="279"/>
    </location>
</feature>
<dbReference type="PANTHER" id="PTHR21386">
    <property type="entry name" value="INSCUTEABLE"/>
    <property type="match status" value="1"/>
</dbReference>
<dbReference type="AlphaFoldDB" id="A0A1A9VY62"/>
<dbReference type="SUPFAM" id="SSF48371">
    <property type="entry name" value="ARM repeat"/>
    <property type="match status" value="1"/>
</dbReference>
<accession>A0A1A9VY62</accession>
<dbReference type="GO" id="GO:0009786">
    <property type="term" value="P:regulation of asymmetric cell division"/>
    <property type="evidence" value="ECO:0007669"/>
    <property type="project" value="TreeGrafter"/>
</dbReference>
<dbReference type="CDD" id="cd21966">
    <property type="entry name" value="INSC_LBD"/>
    <property type="match status" value="1"/>
</dbReference>
<feature type="compositionally biased region" description="Polar residues" evidence="1">
    <location>
        <begin position="90"/>
        <end position="111"/>
    </location>
</feature>